<dbReference type="Gene3D" id="3.30.1360.70">
    <property type="entry name" value="Arginyl tRNA synthetase N-terminal domain"/>
    <property type="match status" value="1"/>
</dbReference>
<dbReference type="CDD" id="cd00671">
    <property type="entry name" value="ArgRS_core"/>
    <property type="match status" value="1"/>
</dbReference>
<comment type="catalytic activity">
    <reaction evidence="9">
        <text>tRNA(Arg) + L-arginine + ATP = L-arginyl-tRNA(Arg) + AMP + diphosphate</text>
        <dbReference type="Rhea" id="RHEA:20301"/>
        <dbReference type="Rhea" id="RHEA-COMP:9658"/>
        <dbReference type="Rhea" id="RHEA-COMP:9673"/>
        <dbReference type="ChEBI" id="CHEBI:30616"/>
        <dbReference type="ChEBI" id="CHEBI:32682"/>
        <dbReference type="ChEBI" id="CHEBI:33019"/>
        <dbReference type="ChEBI" id="CHEBI:78442"/>
        <dbReference type="ChEBI" id="CHEBI:78513"/>
        <dbReference type="ChEBI" id="CHEBI:456215"/>
        <dbReference type="EC" id="6.1.1.19"/>
    </reaction>
</comment>
<keyword evidence="3 10" id="KW-0436">Ligase</keyword>
<dbReference type="FunFam" id="1.10.730.10:FF:000006">
    <property type="entry name" value="Arginyl-tRNA synthetase 2, mitochondrial"/>
    <property type="match status" value="1"/>
</dbReference>
<dbReference type="FunFam" id="3.40.50.620:FF:000058">
    <property type="entry name" value="Mitochondrial arginyl-tRNA synthetase"/>
    <property type="match status" value="1"/>
</dbReference>
<keyword evidence="4 10" id="KW-0547">Nucleotide-binding</keyword>
<evidence type="ECO:0000259" key="11">
    <source>
        <dbReference type="SMART" id="SM00836"/>
    </source>
</evidence>
<keyword evidence="14" id="KW-1185">Reference proteome</keyword>
<dbReference type="SUPFAM" id="SSF52374">
    <property type="entry name" value="Nucleotidylyl transferase"/>
    <property type="match status" value="1"/>
</dbReference>
<dbReference type="SUPFAM" id="SSF47323">
    <property type="entry name" value="Anticodon-binding domain of a subclass of class I aminoacyl-tRNA synthetases"/>
    <property type="match status" value="1"/>
</dbReference>
<keyword evidence="6 10" id="KW-0648">Protein biosynthesis</keyword>
<evidence type="ECO:0000256" key="2">
    <source>
        <dbReference type="ARBA" id="ARBA00012837"/>
    </source>
</evidence>
<dbReference type="PRINTS" id="PR01038">
    <property type="entry name" value="TRNASYNTHARG"/>
</dbReference>
<dbReference type="GO" id="GO:0032543">
    <property type="term" value="P:mitochondrial translation"/>
    <property type="evidence" value="ECO:0007669"/>
    <property type="project" value="TreeGrafter"/>
</dbReference>
<dbReference type="InterPro" id="IPR009080">
    <property type="entry name" value="tRNAsynth_Ia_anticodon-bd"/>
</dbReference>
<dbReference type="Gene3D" id="3.40.50.620">
    <property type="entry name" value="HUPs"/>
    <property type="match status" value="1"/>
</dbReference>
<dbReference type="Gene3D" id="1.10.730.10">
    <property type="entry name" value="Isoleucyl-tRNA Synthetase, Domain 1"/>
    <property type="match status" value="1"/>
</dbReference>
<sequence>MSTETSFAAYGLPEDVPHIPGVTEPQLCILDSFRTAIARKVVEVFPELTVEKVYEGVDYGKKGADFTVAVPRFKLKGKPDELTKKFAEAFKPDTWVANVEATGPFLHFHVNTQTLTRQVLNQIDRLSNRTTSGEPEYGRNESGKGKKVVIEYSSPNIAKEFHVGHLRSTIIGQFLVNLHRACSWDVVSLNYLGDWGTQFGYVACGFKKYGSEEELAIDPIKHLLYVYVKINADARESEEAKTRIQKEAQEFFRQMEEGDEEALKIWRRYRDLSLQKYIREYETLNISFDVYWGESKVSKEWLQKCVPLAEKAGIVEDSKGAKLVDLEKYKLGKTILQKSDGTSIYLTRDIAGAIERWEQYKFDKMIYVISAQQDLHVSQFFKVVELMGFEFASRLEHVNYGLVMGMSTRRGTVVLLSDLIREASAVMHEQMKKNEAKYTTIEDPESTSREIGITAIKIQDMAAKRINSYQFNWDRMKSFEGDTGPYLQYAHVRLASMARKNPQLYPMPPAEEINTDLIVEPKAREIIMLLASYPDVVKTALKSREPSGVVTFMFRLSHAISGAWETLPVKSEADIEKARARMLMFICAKEVLGAAMRLLSIRPLERM</sequence>
<dbReference type="InterPro" id="IPR001412">
    <property type="entry name" value="aa-tRNA-synth_I_CS"/>
</dbReference>
<dbReference type="PROSITE" id="PS00178">
    <property type="entry name" value="AA_TRNA_LIGASE_I"/>
    <property type="match status" value="1"/>
</dbReference>
<evidence type="ECO:0000256" key="7">
    <source>
        <dbReference type="ARBA" id="ARBA00023146"/>
    </source>
</evidence>
<keyword evidence="7 10" id="KW-0030">Aminoacyl-tRNA synthetase</keyword>
<organism evidence="13 14">
    <name type="scientific">Sphaerobolus stellatus (strain SS14)</name>
    <dbReference type="NCBI Taxonomy" id="990650"/>
    <lineage>
        <taxon>Eukaryota</taxon>
        <taxon>Fungi</taxon>
        <taxon>Dikarya</taxon>
        <taxon>Basidiomycota</taxon>
        <taxon>Agaricomycotina</taxon>
        <taxon>Agaricomycetes</taxon>
        <taxon>Phallomycetidae</taxon>
        <taxon>Geastrales</taxon>
        <taxon>Sphaerobolaceae</taxon>
        <taxon>Sphaerobolus</taxon>
    </lineage>
</organism>
<dbReference type="GO" id="GO:0004814">
    <property type="term" value="F:arginine-tRNA ligase activity"/>
    <property type="evidence" value="ECO:0007669"/>
    <property type="project" value="UniProtKB-EC"/>
</dbReference>
<protein>
    <recommendedName>
        <fullName evidence="2">arginine--tRNA ligase</fullName>
        <ecNumber evidence="2">6.1.1.19</ecNumber>
    </recommendedName>
    <alternativeName>
        <fullName evidence="8">Arginyl-tRNA synthetase</fullName>
    </alternativeName>
</protein>
<evidence type="ECO:0000256" key="3">
    <source>
        <dbReference type="ARBA" id="ARBA00022598"/>
    </source>
</evidence>
<dbReference type="InterPro" id="IPR008909">
    <property type="entry name" value="DALR_anticod-bd"/>
</dbReference>
<feature type="domain" description="Arginyl tRNA synthetase N-terminal" evidence="12">
    <location>
        <begin position="31"/>
        <end position="110"/>
    </location>
</feature>
<evidence type="ECO:0000256" key="1">
    <source>
        <dbReference type="ARBA" id="ARBA00005594"/>
    </source>
</evidence>
<dbReference type="InterPro" id="IPR036695">
    <property type="entry name" value="Arg-tRNA-synth_N_sf"/>
</dbReference>
<dbReference type="GO" id="GO:0005739">
    <property type="term" value="C:mitochondrion"/>
    <property type="evidence" value="ECO:0007669"/>
    <property type="project" value="TreeGrafter"/>
</dbReference>
<dbReference type="Proteomes" id="UP000054279">
    <property type="component" value="Unassembled WGS sequence"/>
</dbReference>
<dbReference type="OrthoDB" id="68056at2759"/>
<gene>
    <name evidence="13" type="ORF">M422DRAFT_251433</name>
</gene>
<evidence type="ECO:0000256" key="8">
    <source>
        <dbReference type="ARBA" id="ARBA00033033"/>
    </source>
</evidence>
<evidence type="ECO:0000259" key="12">
    <source>
        <dbReference type="SMART" id="SM01016"/>
    </source>
</evidence>
<evidence type="ECO:0000256" key="6">
    <source>
        <dbReference type="ARBA" id="ARBA00022917"/>
    </source>
</evidence>
<dbReference type="Pfam" id="PF05746">
    <property type="entry name" value="DALR_1"/>
    <property type="match status" value="1"/>
</dbReference>
<dbReference type="EMBL" id="KN837113">
    <property type="protein sequence ID" value="KIJ45253.1"/>
    <property type="molecule type" value="Genomic_DNA"/>
</dbReference>
<evidence type="ECO:0000313" key="13">
    <source>
        <dbReference type="EMBL" id="KIJ45253.1"/>
    </source>
</evidence>
<dbReference type="AlphaFoldDB" id="A0A0C9UQP2"/>
<dbReference type="InterPro" id="IPR035684">
    <property type="entry name" value="ArgRS_core"/>
</dbReference>
<dbReference type="PANTHER" id="PTHR11956:SF11">
    <property type="entry name" value="ARGININE--TRNA LIGASE, MITOCHONDRIAL-RELATED"/>
    <property type="match status" value="1"/>
</dbReference>
<name>A0A0C9UQP2_SPHS4</name>
<dbReference type="SUPFAM" id="SSF55190">
    <property type="entry name" value="Arginyl-tRNA synthetase (ArgRS), N-terminal 'additional' domain"/>
    <property type="match status" value="1"/>
</dbReference>
<feature type="domain" description="DALR anticodon binding" evidence="11">
    <location>
        <begin position="487"/>
        <end position="607"/>
    </location>
</feature>
<dbReference type="GO" id="GO:0005524">
    <property type="term" value="F:ATP binding"/>
    <property type="evidence" value="ECO:0007669"/>
    <property type="project" value="UniProtKB-KW"/>
</dbReference>
<dbReference type="EC" id="6.1.1.19" evidence="2"/>
<evidence type="ECO:0000256" key="10">
    <source>
        <dbReference type="RuleBase" id="RU363038"/>
    </source>
</evidence>
<evidence type="ECO:0000256" key="5">
    <source>
        <dbReference type="ARBA" id="ARBA00022840"/>
    </source>
</evidence>
<evidence type="ECO:0000256" key="9">
    <source>
        <dbReference type="ARBA" id="ARBA00049339"/>
    </source>
</evidence>
<dbReference type="NCBIfam" id="TIGR00456">
    <property type="entry name" value="argS"/>
    <property type="match status" value="1"/>
</dbReference>
<dbReference type="HOGENOM" id="CLU_006406_6_2_1"/>
<proteinExistence type="inferred from homology"/>
<dbReference type="GO" id="GO:0006420">
    <property type="term" value="P:arginyl-tRNA aminoacylation"/>
    <property type="evidence" value="ECO:0007669"/>
    <property type="project" value="InterPro"/>
</dbReference>
<dbReference type="PANTHER" id="PTHR11956">
    <property type="entry name" value="ARGINYL-TRNA SYNTHETASE"/>
    <property type="match status" value="1"/>
</dbReference>
<accession>A0A0C9UQP2</accession>
<dbReference type="SMART" id="SM01016">
    <property type="entry name" value="Arg_tRNA_synt_N"/>
    <property type="match status" value="1"/>
</dbReference>
<reference evidence="13 14" key="1">
    <citation type="submission" date="2014-06" db="EMBL/GenBank/DDBJ databases">
        <title>Evolutionary Origins and Diversification of the Mycorrhizal Mutualists.</title>
        <authorList>
            <consortium name="DOE Joint Genome Institute"/>
            <consortium name="Mycorrhizal Genomics Consortium"/>
            <person name="Kohler A."/>
            <person name="Kuo A."/>
            <person name="Nagy L.G."/>
            <person name="Floudas D."/>
            <person name="Copeland A."/>
            <person name="Barry K.W."/>
            <person name="Cichocki N."/>
            <person name="Veneault-Fourrey C."/>
            <person name="LaButti K."/>
            <person name="Lindquist E.A."/>
            <person name="Lipzen A."/>
            <person name="Lundell T."/>
            <person name="Morin E."/>
            <person name="Murat C."/>
            <person name="Riley R."/>
            <person name="Ohm R."/>
            <person name="Sun H."/>
            <person name="Tunlid A."/>
            <person name="Henrissat B."/>
            <person name="Grigoriev I.V."/>
            <person name="Hibbett D.S."/>
            <person name="Martin F."/>
        </authorList>
    </citation>
    <scope>NUCLEOTIDE SEQUENCE [LARGE SCALE GENOMIC DNA]</scope>
    <source>
        <strain evidence="13 14">SS14</strain>
    </source>
</reference>
<dbReference type="InterPro" id="IPR001278">
    <property type="entry name" value="Arg-tRNA-ligase"/>
</dbReference>
<evidence type="ECO:0000256" key="4">
    <source>
        <dbReference type="ARBA" id="ARBA00022741"/>
    </source>
</evidence>
<evidence type="ECO:0000313" key="14">
    <source>
        <dbReference type="Proteomes" id="UP000054279"/>
    </source>
</evidence>
<dbReference type="Pfam" id="PF00750">
    <property type="entry name" value="tRNA-synt_1d"/>
    <property type="match status" value="1"/>
</dbReference>
<dbReference type="InterPro" id="IPR005148">
    <property type="entry name" value="Arg-tRNA-synth_N"/>
</dbReference>
<keyword evidence="5 10" id="KW-0067">ATP-binding</keyword>
<dbReference type="SMART" id="SM00836">
    <property type="entry name" value="DALR_1"/>
    <property type="match status" value="1"/>
</dbReference>
<dbReference type="CDD" id="cd07956">
    <property type="entry name" value="Anticodon_Ia_Arg"/>
    <property type="match status" value="1"/>
</dbReference>
<comment type="similarity">
    <text evidence="1 10">Belongs to the class-I aminoacyl-tRNA synthetase family.</text>
</comment>
<dbReference type="InterPro" id="IPR014729">
    <property type="entry name" value="Rossmann-like_a/b/a_fold"/>
</dbReference>